<dbReference type="GO" id="GO:0004596">
    <property type="term" value="F:protein-N-terminal amino-acid acetyltransferase activity"/>
    <property type="evidence" value="ECO:0007669"/>
    <property type="project" value="TreeGrafter"/>
</dbReference>
<dbReference type="EnsemblProtists" id="EOD22584">
    <property type="protein sequence ID" value="EOD22584"/>
    <property type="gene ID" value="EMIHUDRAFT_74568"/>
</dbReference>
<dbReference type="RefSeq" id="XP_005775013.1">
    <property type="nucleotide sequence ID" value="XM_005774956.1"/>
</dbReference>
<dbReference type="SUPFAM" id="SSF55729">
    <property type="entry name" value="Acyl-CoA N-acyltransferases (Nat)"/>
    <property type="match status" value="1"/>
</dbReference>
<dbReference type="PANTHER" id="PTHR45910:SF1">
    <property type="entry name" value="N-ALPHA-ACETYLTRANSFERASE 20"/>
    <property type="match status" value="1"/>
</dbReference>
<reference evidence="6" key="1">
    <citation type="journal article" date="2013" name="Nature">
        <title>Pan genome of the phytoplankton Emiliania underpins its global distribution.</title>
        <authorList>
            <person name="Read B.A."/>
            <person name="Kegel J."/>
            <person name="Klute M.J."/>
            <person name="Kuo A."/>
            <person name="Lefebvre S.C."/>
            <person name="Maumus F."/>
            <person name="Mayer C."/>
            <person name="Miller J."/>
            <person name="Monier A."/>
            <person name="Salamov A."/>
            <person name="Young J."/>
            <person name="Aguilar M."/>
            <person name="Claverie J.M."/>
            <person name="Frickenhaus S."/>
            <person name="Gonzalez K."/>
            <person name="Herman E.K."/>
            <person name="Lin Y.C."/>
            <person name="Napier J."/>
            <person name="Ogata H."/>
            <person name="Sarno A.F."/>
            <person name="Shmutz J."/>
            <person name="Schroeder D."/>
            <person name="de Vargas C."/>
            <person name="Verret F."/>
            <person name="von Dassow P."/>
            <person name="Valentin K."/>
            <person name="Van de Peer Y."/>
            <person name="Wheeler G."/>
            <person name="Dacks J.B."/>
            <person name="Delwiche C.F."/>
            <person name="Dyhrman S.T."/>
            <person name="Glockner G."/>
            <person name="John U."/>
            <person name="Richards T."/>
            <person name="Worden A.Z."/>
            <person name="Zhang X."/>
            <person name="Grigoriev I.V."/>
            <person name="Allen A.E."/>
            <person name="Bidle K."/>
            <person name="Borodovsky M."/>
            <person name="Bowler C."/>
            <person name="Brownlee C."/>
            <person name="Cock J.M."/>
            <person name="Elias M."/>
            <person name="Gladyshev V.N."/>
            <person name="Groth M."/>
            <person name="Guda C."/>
            <person name="Hadaegh A."/>
            <person name="Iglesias-Rodriguez M.D."/>
            <person name="Jenkins J."/>
            <person name="Jones B.M."/>
            <person name="Lawson T."/>
            <person name="Leese F."/>
            <person name="Lindquist E."/>
            <person name="Lobanov A."/>
            <person name="Lomsadze A."/>
            <person name="Malik S.B."/>
            <person name="Marsh M.E."/>
            <person name="Mackinder L."/>
            <person name="Mock T."/>
            <person name="Mueller-Roeber B."/>
            <person name="Pagarete A."/>
            <person name="Parker M."/>
            <person name="Probert I."/>
            <person name="Quesneville H."/>
            <person name="Raines C."/>
            <person name="Rensing S.A."/>
            <person name="Riano-Pachon D.M."/>
            <person name="Richier S."/>
            <person name="Rokitta S."/>
            <person name="Shiraiwa Y."/>
            <person name="Soanes D.M."/>
            <person name="van der Giezen M."/>
            <person name="Wahlund T.M."/>
            <person name="Williams B."/>
            <person name="Wilson W."/>
            <person name="Wolfe G."/>
            <person name="Wurch L.L."/>
        </authorList>
    </citation>
    <scope>NUCLEOTIDE SEQUENCE</scope>
</reference>
<organism evidence="5 6">
    <name type="scientific">Emiliania huxleyi (strain CCMP1516)</name>
    <dbReference type="NCBI Taxonomy" id="280463"/>
    <lineage>
        <taxon>Eukaryota</taxon>
        <taxon>Haptista</taxon>
        <taxon>Haptophyta</taxon>
        <taxon>Prymnesiophyceae</taxon>
        <taxon>Isochrysidales</taxon>
        <taxon>Noelaerhabdaceae</taxon>
        <taxon>Emiliania</taxon>
    </lineage>
</organism>
<evidence type="ECO:0000259" key="4">
    <source>
        <dbReference type="PROSITE" id="PS51186"/>
    </source>
</evidence>
<dbReference type="AlphaFoldDB" id="A0A0D3JGE9"/>
<dbReference type="KEGG" id="ehx:EMIHUDRAFT_242746"/>
<dbReference type="GO" id="GO:0031416">
    <property type="term" value="C:NatB complex"/>
    <property type="evidence" value="ECO:0007669"/>
    <property type="project" value="TreeGrafter"/>
</dbReference>
<feature type="domain" description="N-acetyltransferase" evidence="4">
    <location>
        <begin position="2"/>
        <end position="158"/>
    </location>
</feature>
<dbReference type="GeneID" id="17265240"/>
<feature type="region of interest" description="Disordered" evidence="3">
    <location>
        <begin position="155"/>
        <end position="181"/>
    </location>
</feature>
<dbReference type="Gene3D" id="3.40.630.30">
    <property type="match status" value="1"/>
</dbReference>
<dbReference type="EnsemblProtists" id="EOD19695">
    <property type="protein sequence ID" value="EOD19695"/>
    <property type="gene ID" value="EMIHUDRAFT_242746"/>
</dbReference>
<evidence type="ECO:0000256" key="3">
    <source>
        <dbReference type="SAM" id="MobiDB-lite"/>
    </source>
</evidence>
<sequence>MATLRRFSPFDLLRFNNVNLDPLTETFTMGFYLQYLAKWPQYCFNVDAPHGRSMGYVLGKAEGSGAPGKLDAGLPWHGHVTAVTVPPEYRRLGTAHALMGLLESVSDHEAAWFVDLFVRRSNGVAISFYESLGYSVCRHVLGYYSGDEDAYDMRKPLSRDADRRSAVPLPNPIHPEELEDD</sequence>
<keyword evidence="1" id="KW-0808">Transferase</keyword>
<dbReference type="KEGG" id="ehx:EMIHUDRAFT_74568"/>
<dbReference type="PANTHER" id="PTHR45910">
    <property type="entry name" value="N-ALPHA-ACETYLTRANSFERASE 20"/>
    <property type="match status" value="1"/>
</dbReference>
<dbReference type="GeneID" id="17268129"/>
<keyword evidence="2" id="KW-0012">Acyltransferase</keyword>
<dbReference type="OMA" id="EQHPSMR"/>
<evidence type="ECO:0000313" key="6">
    <source>
        <dbReference type="Proteomes" id="UP000013827"/>
    </source>
</evidence>
<keyword evidence="6" id="KW-1185">Reference proteome</keyword>
<dbReference type="HOGENOM" id="CLU_013985_7_1_1"/>
<dbReference type="Proteomes" id="UP000013827">
    <property type="component" value="Unassembled WGS sequence"/>
</dbReference>
<feature type="compositionally biased region" description="Basic and acidic residues" evidence="3">
    <location>
        <begin position="155"/>
        <end position="165"/>
    </location>
</feature>
<evidence type="ECO:0000256" key="1">
    <source>
        <dbReference type="ARBA" id="ARBA00022679"/>
    </source>
</evidence>
<evidence type="ECO:0000256" key="2">
    <source>
        <dbReference type="ARBA" id="ARBA00023315"/>
    </source>
</evidence>
<dbReference type="InterPro" id="IPR000182">
    <property type="entry name" value="GNAT_dom"/>
</dbReference>
<protein>
    <recommendedName>
        <fullName evidence="4">N-acetyltransferase domain-containing protein</fullName>
    </recommendedName>
</protein>
<reference evidence="5" key="2">
    <citation type="submission" date="2024-10" db="UniProtKB">
        <authorList>
            <consortium name="EnsemblProtists"/>
        </authorList>
    </citation>
    <scope>IDENTIFICATION</scope>
</reference>
<dbReference type="InterPro" id="IPR051646">
    <property type="entry name" value="NatB_acetyltransferase_subunit"/>
</dbReference>
<accession>A0A0D3JGE9</accession>
<name>A0A0D3JGE9_EMIH1</name>
<dbReference type="eggNOG" id="KOG3234">
    <property type="taxonomic scope" value="Eukaryota"/>
</dbReference>
<dbReference type="STRING" id="2903.R1ENZ5"/>
<proteinExistence type="predicted"/>
<dbReference type="PaxDb" id="2903-EOD19695"/>
<dbReference type="Pfam" id="PF00583">
    <property type="entry name" value="Acetyltransf_1"/>
    <property type="match status" value="1"/>
</dbReference>
<dbReference type="RefSeq" id="XP_005772124.1">
    <property type="nucleotide sequence ID" value="XM_005772067.1"/>
</dbReference>
<dbReference type="InterPro" id="IPR016181">
    <property type="entry name" value="Acyl_CoA_acyltransferase"/>
</dbReference>
<dbReference type="PROSITE" id="PS51186">
    <property type="entry name" value="GNAT"/>
    <property type="match status" value="1"/>
</dbReference>
<evidence type="ECO:0000313" key="5">
    <source>
        <dbReference type="EnsemblProtists" id="EOD22584"/>
    </source>
</evidence>